<dbReference type="EMBL" id="FNPG01000009">
    <property type="protein sequence ID" value="SDY17332.1"/>
    <property type="molecule type" value="Genomic_DNA"/>
</dbReference>
<evidence type="ECO:0000256" key="4">
    <source>
        <dbReference type="ARBA" id="ARBA00022695"/>
    </source>
</evidence>
<dbReference type="InterPro" id="IPR027417">
    <property type="entry name" value="P-loop_NTPase"/>
</dbReference>
<keyword evidence="3" id="KW-0808">Transferase</keyword>
<dbReference type="Gene3D" id="1.10.8.60">
    <property type="match status" value="1"/>
</dbReference>
<feature type="domain" description="DNA polymerase III delta N-terminal" evidence="9">
    <location>
        <begin position="17"/>
        <end position="129"/>
    </location>
</feature>
<dbReference type="InterPro" id="IPR005790">
    <property type="entry name" value="DNA_polIII_delta"/>
</dbReference>
<dbReference type="EC" id="2.7.7.7" evidence="1"/>
<evidence type="ECO:0000256" key="7">
    <source>
        <dbReference type="ARBA" id="ARBA00034754"/>
    </source>
</evidence>
<dbReference type="GO" id="GO:0009360">
    <property type="term" value="C:DNA polymerase III complex"/>
    <property type="evidence" value="ECO:0007669"/>
    <property type="project" value="InterPro"/>
</dbReference>
<evidence type="ECO:0000313" key="11">
    <source>
        <dbReference type="EMBL" id="SDY17332.1"/>
    </source>
</evidence>
<dbReference type="NCBIfam" id="TIGR01128">
    <property type="entry name" value="holA"/>
    <property type="match status" value="1"/>
</dbReference>
<name>A0A1H3HPE8_9FIRM</name>
<dbReference type="InterPro" id="IPR048466">
    <property type="entry name" value="DNA_pol3_delta-like_C"/>
</dbReference>
<accession>A0A1H3HPE8</accession>
<dbReference type="SUPFAM" id="SSF52540">
    <property type="entry name" value="P-loop containing nucleoside triphosphate hydrolases"/>
    <property type="match status" value="1"/>
</dbReference>
<evidence type="ECO:0000259" key="9">
    <source>
        <dbReference type="Pfam" id="PF06144"/>
    </source>
</evidence>
<keyword evidence="5" id="KW-0235">DNA replication</keyword>
<gene>
    <name evidence="11" type="ORF">SAMN02910414_00933</name>
</gene>
<dbReference type="GO" id="GO:0006261">
    <property type="term" value="P:DNA-templated DNA replication"/>
    <property type="evidence" value="ECO:0007669"/>
    <property type="project" value="TreeGrafter"/>
</dbReference>
<evidence type="ECO:0000259" key="10">
    <source>
        <dbReference type="Pfam" id="PF21694"/>
    </source>
</evidence>
<evidence type="ECO:0000256" key="8">
    <source>
        <dbReference type="ARBA" id="ARBA00049244"/>
    </source>
</evidence>
<dbReference type="eggNOG" id="COG1466">
    <property type="taxonomic scope" value="Bacteria"/>
</dbReference>
<dbReference type="AlphaFoldDB" id="A0A1H3HPE8"/>
<dbReference type="Pfam" id="PF06144">
    <property type="entry name" value="DNA_pol3_delta"/>
    <property type="match status" value="1"/>
</dbReference>
<dbReference type="OrthoDB" id="9775929at2"/>
<evidence type="ECO:0000256" key="1">
    <source>
        <dbReference type="ARBA" id="ARBA00012417"/>
    </source>
</evidence>
<evidence type="ECO:0000256" key="2">
    <source>
        <dbReference type="ARBA" id="ARBA00017703"/>
    </source>
</evidence>
<dbReference type="Gene3D" id="3.40.50.300">
    <property type="entry name" value="P-loop containing nucleotide triphosphate hydrolases"/>
    <property type="match status" value="1"/>
</dbReference>
<sequence length="329" mass="38561">MRRIDEDIKNNTFKKVYLLYGEEAYLKKQYKEKLIKALVPEGDSMNYTVFNSDNFDYHEMIQLSETMPFLSEHRVILIEDSGLFKKNADEVAEYIDQIPDTSILIWVENEIDKRNRLYKSIDKTGLAVEFGEQNDKVLEKWISIRLKKDNKRITRDAFLLFIQRVGTDMENIDKELEKLVCYTYDKDIIERADVEEITTEQISNKVFEMVDAIALKQPKKAIELYNDLLFLKEPPMRIMFLITRQFHILEIVKAMTNQGFGASDISKYAGCPNWSVRKNQNQARSFTLEQLKEAVKYGVELEEMVKTGQLNAQIAVELFIVKYSNIKNN</sequence>
<dbReference type="SUPFAM" id="SSF48019">
    <property type="entry name" value="post-AAA+ oligomerization domain-like"/>
    <property type="match status" value="1"/>
</dbReference>
<dbReference type="GO" id="GO:0003887">
    <property type="term" value="F:DNA-directed DNA polymerase activity"/>
    <property type="evidence" value="ECO:0007669"/>
    <property type="project" value="UniProtKB-KW"/>
</dbReference>
<keyword evidence="12" id="KW-1185">Reference proteome</keyword>
<organism evidence="11 12">
    <name type="scientific">Lachnobacterium bovis DSM 14045</name>
    <dbReference type="NCBI Taxonomy" id="1122142"/>
    <lineage>
        <taxon>Bacteria</taxon>
        <taxon>Bacillati</taxon>
        <taxon>Bacillota</taxon>
        <taxon>Clostridia</taxon>
        <taxon>Lachnospirales</taxon>
        <taxon>Lachnospiraceae</taxon>
        <taxon>Lachnobacterium</taxon>
    </lineage>
</organism>
<evidence type="ECO:0000256" key="6">
    <source>
        <dbReference type="ARBA" id="ARBA00022932"/>
    </source>
</evidence>
<evidence type="ECO:0000256" key="3">
    <source>
        <dbReference type="ARBA" id="ARBA00022679"/>
    </source>
</evidence>
<dbReference type="InterPro" id="IPR010372">
    <property type="entry name" value="DNA_pol3_delta_N"/>
</dbReference>
<dbReference type="GO" id="GO:0003677">
    <property type="term" value="F:DNA binding"/>
    <property type="evidence" value="ECO:0007669"/>
    <property type="project" value="InterPro"/>
</dbReference>
<dbReference type="Proteomes" id="UP000183918">
    <property type="component" value="Unassembled WGS sequence"/>
</dbReference>
<dbReference type="RefSeq" id="WP_074716567.1">
    <property type="nucleotide sequence ID" value="NZ_FNPG01000009.1"/>
</dbReference>
<proteinExistence type="inferred from homology"/>
<dbReference type="InterPro" id="IPR008921">
    <property type="entry name" value="DNA_pol3_clamp-load_cplx_C"/>
</dbReference>
<reference evidence="11 12" key="1">
    <citation type="submission" date="2016-10" db="EMBL/GenBank/DDBJ databases">
        <authorList>
            <person name="de Groot N.N."/>
        </authorList>
    </citation>
    <scope>NUCLEOTIDE SEQUENCE [LARGE SCALE GENOMIC DNA]</scope>
    <source>
        <strain evidence="11 12">DSM 14045</strain>
    </source>
</reference>
<dbReference type="PANTHER" id="PTHR34388:SF1">
    <property type="entry name" value="DNA POLYMERASE III SUBUNIT DELTA"/>
    <property type="match status" value="1"/>
</dbReference>
<dbReference type="Pfam" id="PF21694">
    <property type="entry name" value="DNA_pol3_delta_C"/>
    <property type="match status" value="1"/>
</dbReference>
<dbReference type="STRING" id="1122142.SAMN02910414_00933"/>
<protein>
    <recommendedName>
        <fullName evidence="2">DNA polymerase III subunit delta</fullName>
        <ecNumber evidence="1">2.7.7.7</ecNumber>
    </recommendedName>
</protein>
<evidence type="ECO:0000313" key="12">
    <source>
        <dbReference type="Proteomes" id="UP000183918"/>
    </source>
</evidence>
<keyword evidence="4" id="KW-0548">Nucleotidyltransferase</keyword>
<keyword evidence="6" id="KW-0239">DNA-directed DNA polymerase</keyword>
<dbReference type="PANTHER" id="PTHR34388">
    <property type="entry name" value="DNA POLYMERASE III SUBUNIT DELTA"/>
    <property type="match status" value="1"/>
</dbReference>
<comment type="similarity">
    <text evidence="7">Belongs to the DNA polymerase HolA subunit family.</text>
</comment>
<comment type="catalytic activity">
    <reaction evidence="8">
        <text>DNA(n) + a 2'-deoxyribonucleoside 5'-triphosphate = DNA(n+1) + diphosphate</text>
        <dbReference type="Rhea" id="RHEA:22508"/>
        <dbReference type="Rhea" id="RHEA-COMP:17339"/>
        <dbReference type="Rhea" id="RHEA-COMP:17340"/>
        <dbReference type="ChEBI" id="CHEBI:33019"/>
        <dbReference type="ChEBI" id="CHEBI:61560"/>
        <dbReference type="ChEBI" id="CHEBI:173112"/>
        <dbReference type="EC" id="2.7.7.7"/>
    </reaction>
</comment>
<dbReference type="Gene3D" id="1.20.272.10">
    <property type="match status" value="1"/>
</dbReference>
<evidence type="ECO:0000256" key="5">
    <source>
        <dbReference type="ARBA" id="ARBA00022705"/>
    </source>
</evidence>
<feature type="domain" description="DNA polymerase III delta subunit-like C-terminal" evidence="10">
    <location>
        <begin position="204"/>
        <end position="323"/>
    </location>
</feature>